<dbReference type="SUPFAM" id="SSF53335">
    <property type="entry name" value="S-adenosyl-L-methionine-dependent methyltransferases"/>
    <property type="match status" value="1"/>
</dbReference>
<dbReference type="InterPro" id="IPR007536">
    <property type="entry name" value="16SrRNA_methylTrfase_J"/>
</dbReference>
<accession>A0A6J7JW71</accession>
<evidence type="ECO:0000256" key="1">
    <source>
        <dbReference type="SAM" id="MobiDB-lite"/>
    </source>
</evidence>
<dbReference type="GO" id="GO:0008990">
    <property type="term" value="F:rRNA (guanine-N2-)-methyltransferase activity"/>
    <property type="evidence" value="ECO:0007669"/>
    <property type="project" value="InterPro"/>
</dbReference>
<dbReference type="CDD" id="cd02440">
    <property type="entry name" value="AdoMet_MTases"/>
    <property type="match status" value="1"/>
</dbReference>
<gene>
    <name evidence="3" type="ORF">UFOPK3772_01323</name>
</gene>
<evidence type="ECO:0000259" key="2">
    <source>
        <dbReference type="Pfam" id="PF18096"/>
    </source>
</evidence>
<feature type="region of interest" description="Disordered" evidence="1">
    <location>
        <begin position="180"/>
        <end position="206"/>
    </location>
</feature>
<evidence type="ECO:0000313" key="3">
    <source>
        <dbReference type="EMBL" id="CAB4947505.1"/>
    </source>
</evidence>
<dbReference type="InterPro" id="IPR041497">
    <property type="entry name" value="Thump-like"/>
</dbReference>
<dbReference type="EMBL" id="CAFBNE010000036">
    <property type="protein sequence ID" value="CAB4947505.1"/>
    <property type="molecule type" value="Genomic_DNA"/>
</dbReference>
<reference evidence="3" key="1">
    <citation type="submission" date="2020-05" db="EMBL/GenBank/DDBJ databases">
        <authorList>
            <person name="Chiriac C."/>
            <person name="Salcher M."/>
            <person name="Ghai R."/>
            <person name="Kavagutti S V."/>
        </authorList>
    </citation>
    <scope>NUCLEOTIDE SEQUENCE</scope>
</reference>
<dbReference type="Pfam" id="PF18096">
    <property type="entry name" value="Thump_like"/>
    <property type="match status" value="1"/>
</dbReference>
<sequence>MAVTPLGLAQWLTGPSAEPVIEQALALGSLASGASATLAASAALRRAHPDLAPEQCAAALTQASLRGLASERYGIEGTPFLTRDGLEQATRPVIARRRAAILAAGGCARVVDLTAGLGFDASAFVSAGLDVTVVERSPETAALLAANVPAARLILGDATDAGILADATESLGPADVVFIDPARRDPSGRRTSDGSRAQSERDPQRWSPPWSFVASLARLHRVCVKTTPGFPPERLPAGWQGEWTSVAGTATEACLWSWPVFDAPRRAVRFGKPLQSQETEFAEFEGTATVGAAHVAGVSAWLHEPDPSIVKAGLLDDLAAALRVGRLDPGSTWLSGDHPVASPFIRSYAVIQTLPSDPKALRRALRERGVGSLTIMGRSTGIEPEALRKRLDLDGPNPATIVLAVSQGRRVTLLVAPR</sequence>
<feature type="compositionally biased region" description="Basic and acidic residues" evidence="1">
    <location>
        <begin position="181"/>
        <end position="204"/>
    </location>
</feature>
<organism evidence="3">
    <name type="scientific">freshwater metagenome</name>
    <dbReference type="NCBI Taxonomy" id="449393"/>
    <lineage>
        <taxon>unclassified sequences</taxon>
        <taxon>metagenomes</taxon>
        <taxon>ecological metagenomes</taxon>
    </lineage>
</organism>
<feature type="domain" description="THUMP-like" evidence="2">
    <location>
        <begin position="346"/>
        <end position="415"/>
    </location>
</feature>
<dbReference type="Gene3D" id="3.40.50.150">
    <property type="entry name" value="Vaccinia Virus protein VP39"/>
    <property type="match status" value="1"/>
</dbReference>
<proteinExistence type="predicted"/>
<dbReference type="InterPro" id="IPR029063">
    <property type="entry name" value="SAM-dependent_MTases_sf"/>
</dbReference>
<dbReference type="AlphaFoldDB" id="A0A6J7JW71"/>
<name>A0A6J7JW71_9ZZZZ</name>
<dbReference type="Pfam" id="PF04445">
    <property type="entry name" value="SAM_MT"/>
    <property type="match status" value="1"/>
</dbReference>
<protein>
    <submittedName>
        <fullName evidence="3">Unannotated protein</fullName>
    </submittedName>
</protein>